<dbReference type="InterPro" id="IPR036388">
    <property type="entry name" value="WH-like_DNA-bd_sf"/>
</dbReference>
<gene>
    <name evidence="2" type="ORF">ISP13_12400</name>
</gene>
<dbReference type="Gene3D" id="1.10.10.10">
    <property type="entry name" value="Winged helix-like DNA-binding domain superfamily/Winged helix DNA-binding domain"/>
    <property type="match status" value="1"/>
</dbReference>
<dbReference type="SMART" id="SM00418">
    <property type="entry name" value="HTH_ARSR"/>
    <property type="match status" value="1"/>
</dbReference>
<proteinExistence type="predicted"/>
<dbReference type="Proteomes" id="UP001620405">
    <property type="component" value="Unassembled WGS sequence"/>
</dbReference>
<accession>A0ABW8IXV7</accession>
<dbReference type="InterPro" id="IPR036390">
    <property type="entry name" value="WH_DNA-bd_sf"/>
</dbReference>
<evidence type="ECO:0000259" key="1">
    <source>
        <dbReference type="SMART" id="SM00418"/>
    </source>
</evidence>
<dbReference type="Pfam" id="PF12840">
    <property type="entry name" value="HTH_20"/>
    <property type="match status" value="1"/>
</dbReference>
<feature type="domain" description="HTH arsR-type" evidence="1">
    <location>
        <begin position="16"/>
        <end position="98"/>
    </location>
</feature>
<dbReference type="InterPro" id="IPR011991">
    <property type="entry name" value="ArsR-like_HTH"/>
</dbReference>
<reference evidence="2 3" key="1">
    <citation type="submission" date="2020-10" db="EMBL/GenBank/DDBJ databases">
        <title>Phylogeny of dyella-like bacteria.</title>
        <authorList>
            <person name="Fu J."/>
        </authorList>
    </citation>
    <scope>NUCLEOTIDE SEQUENCE [LARGE SCALE GENOMIC DNA]</scope>
    <source>
        <strain evidence="2 3">DHOB07</strain>
    </source>
</reference>
<dbReference type="CDD" id="cd00090">
    <property type="entry name" value="HTH_ARSR"/>
    <property type="match status" value="1"/>
</dbReference>
<dbReference type="EMBL" id="JADIKG010000012">
    <property type="protein sequence ID" value="MFK2874338.1"/>
    <property type="molecule type" value="Genomic_DNA"/>
</dbReference>
<dbReference type="SUPFAM" id="SSF46785">
    <property type="entry name" value="Winged helix' DNA-binding domain"/>
    <property type="match status" value="1"/>
</dbReference>
<dbReference type="PRINTS" id="PR00778">
    <property type="entry name" value="HTHARSR"/>
</dbReference>
<dbReference type="RefSeq" id="WP_284401647.1">
    <property type="nucleotide sequence ID" value="NZ_BSNQ01000009.1"/>
</dbReference>
<protein>
    <submittedName>
        <fullName evidence="2">Helix-turn-helix transcriptional regulator</fullName>
    </submittedName>
</protein>
<sequence length="124" mass="13529">MRPLIHPSIEDISVEGILHALSDPVRAAIYMELAVSSGASTCSDFLQIKERNIPKSTLSQHFRALREAGLIRSERQGVEMFNTTRCSEIEQRFPGLIPAILKAHAVQAAHGAKRKRAAGKAKAG</sequence>
<keyword evidence="3" id="KW-1185">Reference proteome</keyword>
<evidence type="ECO:0000313" key="2">
    <source>
        <dbReference type="EMBL" id="MFK2874338.1"/>
    </source>
</evidence>
<dbReference type="InterPro" id="IPR001845">
    <property type="entry name" value="HTH_ArsR_DNA-bd_dom"/>
</dbReference>
<name>A0ABW8IXV7_9GAMM</name>
<organism evidence="2 3">
    <name type="scientific">Dyella lipolytica</name>
    <dbReference type="NCBI Taxonomy" id="1867835"/>
    <lineage>
        <taxon>Bacteria</taxon>
        <taxon>Pseudomonadati</taxon>
        <taxon>Pseudomonadota</taxon>
        <taxon>Gammaproteobacteria</taxon>
        <taxon>Lysobacterales</taxon>
        <taxon>Rhodanobacteraceae</taxon>
        <taxon>Dyella</taxon>
    </lineage>
</organism>
<evidence type="ECO:0000313" key="3">
    <source>
        <dbReference type="Proteomes" id="UP001620405"/>
    </source>
</evidence>
<comment type="caution">
    <text evidence="2">The sequence shown here is derived from an EMBL/GenBank/DDBJ whole genome shotgun (WGS) entry which is preliminary data.</text>
</comment>